<proteinExistence type="predicted"/>
<dbReference type="SUPFAM" id="SSF52317">
    <property type="entry name" value="Class I glutamine amidotransferase-like"/>
    <property type="match status" value="1"/>
</dbReference>
<dbReference type="InterPro" id="IPR044992">
    <property type="entry name" value="ChyE-like"/>
</dbReference>
<keyword evidence="2" id="KW-0808">Transferase</keyword>
<accession>A0A0B5HZ12</accession>
<dbReference type="PANTHER" id="PTHR42695:SF5">
    <property type="entry name" value="GLUTAMINE AMIDOTRANSFERASE YLR126C-RELATED"/>
    <property type="match status" value="1"/>
</dbReference>
<dbReference type="InterPro" id="IPR017926">
    <property type="entry name" value="GATASE"/>
</dbReference>
<keyword evidence="3" id="KW-1185">Reference proteome</keyword>
<evidence type="ECO:0000259" key="1">
    <source>
        <dbReference type="Pfam" id="PF00117"/>
    </source>
</evidence>
<name>A0A0B5HZ12_9ACTN</name>
<dbReference type="InterPro" id="IPR029062">
    <property type="entry name" value="Class_I_gatase-like"/>
</dbReference>
<dbReference type="EMBL" id="CP010407">
    <property type="protein sequence ID" value="AJF63547.1"/>
    <property type="molecule type" value="Genomic_DNA"/>
</dbReference>
<reference evidence="2 3" key="1">
    <citation type="submission" date="2014-12" db="EMBL/GenBank/DDBJ databases">
        <title>Complete genome sequence of Streptomyces vietnamensis strain GIMV4.0001, a genetic manipulable producer of the benzoisochromanequinone antibiotic granaticin.</title>
        <authorList>
            <person name="Deng M.R."/>
            <person name="Guo J."/>
            <person name="Ma L.Y."/>
            <person name="Feng G.D."/>
            <person name="Mo C.Y."/>
            <person name="Zhu H.H."/>
        </authorList>
    </citation>
    <scope>NUCLEOTIDE SEQUENCE [LARGE SCALE GENOMIC DNA]</scope>
    <source>
        <strain evidence="3">GIMV4.0001</strain>
    </source>
</reference>
<dbReference type="PANTHER" id="PTHR42695">
    <property type="entry name" value="GLUTAMINE AMIDOTRANSFERASE YLR126C-RELATED"/>
    <property type="match status" value="1"/>
</dbReference>
<sequence>MTTETQETGQAVLVVQHEADAGPGLVGEHLVRTGLRLHVIRAWKGEALPETLGGHTGLLVLGGSVNCEDDEAAPWLPRVRALVREAVAGEVPLLGICLGGQIVAHALGGSVARRVQGPEVGSVSLRRLPAAAGDPVLGAVPEGAPAAQWHWDEVDRLPAGAVPLLTGDDCPYQAFRVGSAGWAVQFHPEVGADTVAVWADADGEDLRAAGGDPEAAVASVREAEPELRAVWGAVSEAWGTVVRAHAGARIA</sequence>
<evidence type="ECO:0000313" key="3">
    <source>
        <dbReference type="Proteomes" id="UP000031774"/>
    </source>
</evidence>
<keyword evidence="2" id="KW-0032">Aminotransferase</keyword>
<dbReference type="KEGG" id="svt:SVTN_02695"/>
<dbReference type="Pfam" id="PF00117">
    <property type="entry name" value="GATase"/>
    <property type="match status" value="1"/>
</dbReference>
<protein>
    <submittedName>
        <fullName evidence="2">Aminotransferase</fullName>
    </submittedName>
</protein>
<feature type="domain" description="Glutamine amidotransferase" evidence="1">
    <location>
        <begin position="30"/>
        <end position="191"/>
    </location>
</feature>
<dbReference type="PROSITE" id="PS51273">
    <property type="entry name" value="GATASE_TYPE_1"/>
    <property type="match status" value="1"/>
</dbReference>
<organism evidence="2 3">
    <name type="scientific">Streptomyces vietnamensis</name>
    <dbReference type="NCBI Taxonomy" id="362257"/>
    <lineage>
        <taxon>Bacteria</taxon>
        <taxon>Bacillati</taxon>
        <taxon>Actinomycetota</taxon>
        <taxon>Actinomycetes</taxon>
        <taxon>Kitasatosporales</taxon>
        <taxon>Streptomycetaceae</taxon>
        <taxon>Streptomyces</taxon>
    </lineage>
</organism>
<dbReference type="RefSeq" id="WP_041127632.1">
    <property type="nucleotide sequence ID" value="NZ_CP010407.1"/>
</dbReference>
<dbReference type="GO" id="GO:0008483">
    <property type="term" value="F:transaminase activity"/>
    <property type="evidence" value="ECO:0007669"/>
    <property type="project" value="UniProtKB-KW"/>
</dbReference>
<dbReference type="GO" id="GO:0005829">
    <property type="term" value="C:cytosol"/>
    <property type="evidence" value="ECO:0007669"/>
    <property type="project" value="TreeGrafter"/>
</dbReference>
<dbReference type="STRING" id="362257.SVTN_02695"/>
<gene>
    <name evidence="2" type="ORF">SVTN_02695</name>
</gene>
<dbReference type="HOGENOM" id="CLU_054974_3_2_11"/>
<dbReference type="Gene3D" id="3.40.50.880">
    <property type="match status" value="1"/>
</dbReference>
<dbReference type="AlphaFoldDB" id="A0A0B5HZ12"/>
<dbReference type="CDD" id="cd01741">
    <property type="entry name" value="GATase1_1"/>
    <property type="match status" value="1"/>
</dbReference>
<dbReference type="Proteomes" id="UP000031774">
    <property type="component" value="Chromosome"/>
</dbReference>
<evidence type="ECO:0000313" key="2">
    <source>
        <dbReference type="EMBL" id="AJF63547.1"/>
    </source>
</evidence>